<dbReference type="InterPro" id="IPR011989">
    <property type="entry name" value="ARM-like"/>
</dbReference>
<dbReference type="InterPro" id="IPR016024">
    <property type="entry name" value="ARM-type_fold"/>
</dbReference>
<dbReference type="Gene3D" id="1.25.10.10">
    <property type="entry name" value="Leucine-rich Repeat Variant"/>
    <property type="match status" value="1"/>
</dbReference>
<evidence type="ECO:0000313" key="1">
    <source>
        <dbReference type="EMBL" id="CAG5105641.1"/>
    </source>
</evidence>
<reference evidence="1 2" key="1">
    <citation type="submission" date="2021-04" db="EMBL/GenBank/DDBJ databases">
        <authorList>
            <person name="Bliznina A."/>
        </authorList>
    </citation>
    <scope>NUCLEOTIDE SEQUENCE [LARGE SCALE GENOMIC DNA]</scope>
</reference>
<dbReference type="SUPFAM" id="SSF48371">
    <property type="entry name" value="ARM repeat"/>
    <property type="match status" value="1"/>
</dbReference>
<gene>
    <name evidence="1" type="ORF">OKIOD_LOCUS11080</name>
</gene>
<keyword evidence="2" id="KW-1185">Reference proteome</keyword>
<evidence type="ECO:0000313" key="2">
    <source>
        <dbReference type="Proteomes" id="UP001158576"/>
    </source>
</evidence>
<dbReference type="Proteomes" id="UP001158576">
    <property type="component" value="Chromosome 1"/>
</dbReference>
<name>A0ABN7SXN3_OIKDI</name>
<dbReference type="EMBL" id="OU015566">
    <property type="protein sequence ID" value="CAG5105641.1"/>
    <property type="molecule type" value="Genomic_DNA"/>
</dbReference>
<organism evidence="1 2">
    <name type="scientific">Oikopleura dioica</name>
    <name type="common">Tunicate</name>
    <dbReference type="NCBI Taxonomy" id="34765"/>
    <lineage>
        <taxon>Eukaryota</taxon>
        <taxon>Metazoa</taxon>
        <taxon>Chordata</taxon>
        <taxon>Tunicata</taxon>
        <taxon>Appendicularia</taxon>
        <taxon>Copelata</taxon>
        <taxon>Oikopleuridae</taxon>
        <taxon>Oikopleura</taxon>
    </lineage>
</organism>
<accession>A0ABN7SXN3</accession>
<proteinExistence type="predicted"/>
<sequence>MDYDSLHRITAELHTAGVPVLRLREISQILNQWTTQTSLDNLLLLVNDHRNQTESTTFTYVLSTLEQFIARNQMALIKNGQKQTEIFEALAKYTGQRGFIKTKVCKCIALMVVISMQESRNAIQVCSNFPRPIHLEILQILFEEIDNNDHMTRLRPKVHDVILSQPELIIPVVTDSLQKLSDFQQNKAEVMMAIKLLGSLGSIYSLSTDNLGDCFKHVVSFAVKPTEENVEISAQILETIIDFVSGKNKSCSTVMADYRTNPTSLAVFSSILESIFQVIATLTENEALCENFILK</sequence>
<protein>
    <submittedName>
        <fullName evidence="1">Oidioi.mRNA.OKI2018_I69.chr1.g2315.t1.cds</fullName>
    </submittedName>
</protein>